<dbReference type="Gramene" id="QL07p026465:mrna">
    <property type="protein sequence ID" value="QL07p026465:mrna"/>
    <property type="gene ID" value="QL07p026465"/>
</dbReference>
<proteinExistence type="predicted"/>
<dbReference type="EMBL" id="LRBV02000007">
    <property type="status" value="NOT_ANNOTATED_CDS"/>
    <property type="molecule type" value="Genomic_DNA"/>
</dbReference>
<dbReference type="EnsemblPlants" id="QL07p026465:mrna">
    <property type="protein sequence ID" value="QL07p026465:mrna"/>
    <property type="gene ID" value="QL07p026465"/>
</dbReference>
<dbReference type="Proteomes" id="UP000594261">
    <property type="component" value="Chromosome 7"/>
</dbReference>
<dbReference type="InParanoid" id="A0A7N2M535"/>
<evidence type="ECO:0000313" key="1">
    <source>
        <dbReference type="EnsemblPlants" id="QL07p026465:mrna"/>
    </source>
</evidence>
<reference evidence="1" key="2">
    <citation type="submission" date="2021-01" db="UniProtKB">
        <authorList>
            <consortium name="EnsemblPlants"/>
        </authorList>
    </citation>
    <scope>IDENTIFICATION</scope>
</reference>
<name>A0A7N2M535_QUELO</name>
<organism evidence="1 2">
    <name type="scientific">Quercus lobata</name>
    <name type="common">Valley oak</name>
    <dbReference type="NCBI Taxonomy" id="97700"/>
    <lineage>
        <taxon>Eukaryota</taxon>
        <taxon>Viridiplantae</taxon>
        <taxon>Streptophyta</taxon>
        <taxon>Embryophyta</taxon>
        <taxon>Tracheophyta</taxon>
        <taxon>Spermatophyta</taxon>
        <taxon>Magnoliopsida</taxon>
        <taxon>eudicotyledons</taxon>
        <taxon>Gunneridae</taxon>
        <taxon>Pentapetalae</taxon>
        <taxon>rosids</taxon>
        <taxon>fabids</taxon>
        <taxon>Fagales</taxon>
        <taxon>Fagaceae</taxon>
        <taxon>Quercus</taxon>
    </lineage>
</organism>
<keyword evidence="2" id="KW-1185">Reference proteome</keyword>
<evidence type="ECO:0008006" key="3">
    <source>
        <dbReference type="Google" id="ProtNLM"/>
    </source>
</evidence>
<reference evidence="1 2" key="1">
    <citation type="journal article" date="2016" name="G3 (Bethesda)">
        <title>First Draft Assembly and Annotation of the Genome of a California Endemic Oak Quercus lobata Nee (Fagaceae).</title>
        <authorList>
            <person name="Sork V.L."/>
            <person name="Fitz-Gibbon S.T."/>
            <person name="Puiu D."/>
            <person name="Crepeau M."/>
            <person name="Gugger P.F."/>
            <person name="Sherman R."/>
            <person name="Stevens K."/>
            <person name="Langley C.H."/>
            <person name="Pellegrini M."/>
            <person name="Salzberg S.L."/>
        </authorList>
    </citation>
    <scope>NUCLEOTIDE SEQUENCE [LARGE SCALE GENOMIC DNA]</scope>
    <source>
        <strain evidence="1 2">cv. SW786</strain>
    </source>
</reference>
<evidence type="ECO:0000313" key="2">
    <source>
        <dbReference type="Proteomes" id="UP000594261"/>
    </source>
</evidence>
<sequence length="351" mass="39081">MQHYTDDAPAKDLAFNKVLFWVQVHDIPISFQTRKVAEKLCETVGEIQRSNGATDDDRGNFFWVRVMVDVTSPLCRGWVITLPNGNKHWIKFRDVIYVPGYYEEKSSKAREKKAELAAHMATRAASVAPPLGLAVSKREVEEMGENINSSLLELNVRVNKEGGYVAEDFQLGDNHCPSFKADLMPHYNSAFASNSVLDTNSYSSSSNRELLNKENGNPIITEIKDGESHFNANSNPSSIDQRLASIREKTVAASSHGVMPHSLDDQGVNQSPQSTVGILGQKHSLRTWKRVLRQCSLGVLENKSELEKKRKSSFNLVVGSNPPNKRLQVPLKSDDTISIMVEAAMQPCQEP</sequence>
<dbReference type="AlphaFoldDB" id="A0A7N2M535"/>
<accession>A0A7N2M535</accession>
<protein>
    <recommendedName>
        <fullName evidence="3">DUF4283 domain-containing protein</fullName>
    </recommendedName>
</protein>